<reference evidence="9 10" key="1">
    <citation type="submission" date="2023-07" db="EMBL/GenBank/DDBJ databases">
        <title>Genomic Encyclopedia of Type Strains, Phase IV (KMG-IV): sequencing the most valuable type-strain genomes for metagenomic binning, comparative biology and taxonomic classification.</title>
        <authorList>
            <person name="Goeker M."/>
        </authorList>
    </citation>
    <scope>NUCLEOTIDE SEQUENCE [LARGE SCALE GENOMIC DNA]</scope>
    <source>
        <strain evidence="9 10">DSM 16784</strain>
    </source>
</reference>
<dbReference type="PROSITE" id="PS51257">
    <property type="entry name" value="PROKAR_LIPOPROTEIN"/>
    <property type="match status" value="1"/>
</dbReference>
<feature type="domain" description="ABC transporter substrate-binding protein PnrA-like" evidence="8">
    <location>
        <begin position="42"/>
        <end position="349"/>
    </location>
</feature>
<dbReference type="InterPro" id="IPR028082">
    <property type="entry name" value="Peripla_BP_I"/>
</dbReference>
<evidence type="ECO:0000313" key="9">
    <source>
        <dbReference type="EMBL" id="MDQ0362664.1"/>
    </source>
</evidence>
<comment type="caution">
    <text evidence="9">The sequence shown here is derived from an EMBL/GenBank/DDBJ whole genome shotgun (WGS) entry which is preliminary data.</text>
</comment>
<protein>
    <submittedName>
        <fullName evidence="9">Basic membrane protein A</fullName>
    </submittedName>
</protein>
<evidence type="ECO:0000256" key="3">
    <source>
        <dbReference type="ARBA" id="ARBA00022475"/>
    </source>
</evidence>
<evidence type="ECO:0000256" key="7">
    <source>
        <dbReference type="SAM" id="SignalP"/>
    </source>
</evidence>
<dbReference type="Proteomes" id="UP001230220">
    <property type="component" value="Unassembled WGS sequence"/>
</dbReference>
<dbReference type="PANTHER" id="PTHR34296">
    <property type="entry name" value="TRANSCRIPTIONAL ACTIVATOR PROTEIN MED"/>
    <property type="match status" value="1"/>
</dbReference>
<keyword evidence="4 7" id="KW-0732">Signal</keyword>
<dbReference type="Pfam" id="PF02608">
    <property type="entry name" value="Bmp"/>
    <property type="match status" value="1"/>
</dbReference>
<name>A0ABU0E6Y4_9FIRM</name>
<evidence type="ECO:0000313" key="10">
    <source>
        <dbReference type="Proteomes" id="UP001230220"/>
    </source>
</evidence>
<comment type="similarity">
    <text evidence="2">Belongs to the BMP lipoprotein family.</text>
</comment>
<evidence type="ECO:0000256" key="2">
    <source>
        <dbReference type="ARBA" id="ARBA00008610"/>
    </source>
</evidence>
<organism evidence="9 10">
    <name type="scientific">Breznakia pachnodae</name>
    <dbReference type="NCBI Taxonomy" id="265178"/>
    <lineage>
        <taxon>Bacteria</taxon>
        <taxon>Bacillati</taxon>
        <taxon>Bacillota</taxon>
        <taxon>Erysipelotrichia</taxon>
        <taxon>Erysipelotrichales</taxon>
        <taxon>Erysipelotrichaceae</taxon>
        <taxon>Breznakia</taxon>
    </lineage>
</organism>
<feature type="signal peptide" evidence="7">
    <location>
        <begin position="1"/>
        <end position="21"/>
    </location>
</feature>
<keyword evidence="6" id="KW-0449">Lipoprotein</keyword>
<dbReference type="EMBL" id="JAUSUR010000007">
    <property type="protein sequence ID" value="MDQ0362664.1"/>
    <property type="molecule type" value="Genomic_DNA"/>
</dbReference>
<dbReference type="PANTHER" id="PTHR34296:SF2">
    <property type="entry name" value="ABC TRANSPORTER GUANOSINE-BINDING PROTEIN NUPN"/>
    <property type="match status" value="1"/>
</dbReference>
<evidence type="ECO:0000259" key="8">
    <source>
        <dbReference type="Pfam" id="PF02608"/>
    </source>
</evidence>
<dbReference type="InterPro" id="IPR050957">
    <property type="entry name" value="BMP_lipoprotein"/>
</dbReference>
<evidence type="ECO:0000256" key="5">
    <source>
        <dbReference type="ARBA" id="ARBA00023136"/>
    </source>
</evidence>
<evidence type="ECO:0000256" key="4">
    <source>
        <dbReference type="ARBA" id="ARBA00022729"/>
    </source>
</evidence>
<evidence type="ECO:0000256" key="6">
    <source>
        <dbReference type="ARBA" id="ARBA00023288"/>
    </source>
</evidence>
<keyword evidence="5" id="KW-0472">Membrane</keyword>
<proteinExistence type="inferred from homology"/>
<feature type="chain" id="PRO_5045919722" evidence="7">
    <location>
        <begin position="22"/>
        <end position="361"/>
    </location>
</feature>
<gene>
    <name evidence="9" type="ORF">J2S15_003418</name>
</gene>
<dbReference type="Gene3D" id="3.40.50.2300">
    <property type="match status" value="2"/>
</dbReference>
<dbReference type="SUPFAM" id="SSF53822">
    <property type="entry name" value="Periplasmic binding protein-like I"/>
    <property type="match status" value="1"/>
</dbReference>
<comment type="subcellular location">
    <subcellularLocation>
        <location evidence="1">Cell membrane</location>
        <topology evidence="1">Lipid-anchor</topology>
    </subcellularLocation>
</comment>
<dbReference type="CDD" id="cd06354">
    <property type="entry name" value="PBP1_PrnA-like"/>
    <property type="match status" value="1"/>
</dbReference>
<dbReference type="RefSeq" id="WP_307410486.1">
    <property type="nucleotide sequence ID" value="NZ_JAUSUR010000007.1"/>
</dbReference>
<accession>A0ABU0E6Y4</accession>
<sequence length="361" mass="37948">MKKFSIIAVAACLMLVLTGCGGSSDDGDDSAKDETCPIKIGFVTDMGGIDDRSFNQGSWEGVEKFAEDNKLDKSCYTFLESKTEADYTTNLSTLADDGNDIVIAAGYLFVDAMTDVASQYPDTKFLIIDGVVEADNVESALFAANESSYLAGVAAALEAKELGSNDVGFIGGMEGEVIGAFQAGFEEGALAANPDVKIHVDYVGSYDDAGKATTLAAKQYDAGVKVIFHAAGNAGNGVIKEAQTRSEAGDIVYVVGVDKDQYETGEYGEADEDGNKKSVILTSALKRVDVATYDAAQAVMDDKFEAGITTYTLKEEGVGYPEENPNLSDDIKAALDKAIEDIIAGDIEVGETPTISNGSTN</sequence>
<dbReference type="InterPro" id="IPR003760">
    <property type="entry name" value="PnrA-like"/>
</dbReference>
<keyword evidence="10" id="KW-1185">Reference proteome</keyword>
<evidence type="ECO:0000256" key="1">
    <source>
        <dbReference type="ARBA" id="ARBA00004193"/>
    </source>
</evidence>
<keyword evidence="3" id="KW-1003">Cell membrane</keyword>